<dbReference type="GO" id="GO:0003824">
    <property type="term" value="F:catalytic activity"/>
    <property type="evidence" value="ECO:0007669"/>
    <property type="project" value="InterPro"/>
</dbReference>
<dbReference type="GeneID" id="119726828"/>
<dbReference type="AlphaFoldDB" id="A0A913ZSL2"/>
<sequence length="439" mass="49240">MNLSVVAVTETWLDSTIPDSALFETHSVFRKDRNRRGGGVLLAISNSLNPTAVDSSGFPSSIEFVCAAFTINSERWLCGAYYRPPTDAASLGLLEEVLNNLELDLYAGFILMGDFNINWSPVNPCPLKSTLQDLADSFCVDQVVSKPTGSSADFLTNTIIDLICTSRPDRVCNVSIEPGLSSSDHHMVSFRIRGSPGKLPDQVRETFQYHKADLNHFHNLLSAVPWNLIDYSDLDDAWENFSDYFLACVRECIPVRRGRKRVKPWISADLHKLILEKRRLFRRARSTGTASAWNKYKQARNKVRKSSKKAYNDFVTDLFQKKDNRKSFWSFVKSKRNTSNSVDCFLLSDGSKICDPTRIAAEFNYLFASFFSGSADTNDVTAPALDIPPLNNFRITTAQVASEIKKLFARKAHGPDGISAQMLKLACPTIIPVLTKFYK</sequence>
<dbReference type="GeneID" id="119726832"/>
<dbReference type="GO" id="GO:0061343">
    <property type="term" value="P:cell adhesion involved in heart morphogenesis"/>
    <property type="evidence" value="ECO:0007669"/>
    <property type="project" value="TreeGrafter"/>
</dbReference>
<keyword evidence="3" id="KW-1185">Reference proteome</keyword>
<dbReference type="Gene3D" id="3.60.10.10">
    <property type="entry name" value="Endonuclease/exonuclease/phosphatase"/>
    <property type="match status" value="1"/>
</dbReference>
<reference evidence="2" key="1">
    <citation type="submission" date="2022-11" db="UniProtKB">
        <authorList>
            <consortium name="EnsemblMetazoa"/>
        </authorList>
    </citation>
    <scope>IDENTIFICATION</scope>
</reference>
<dbReference type="OMA" id="DFISHAN"/>
<dbReference type="PANTHER" id="PTHR33395">
    <property type="entry name" value="TRANSCRIPTASE, PUTATIVE-RELATED-RELATED"/>
    <property type="match status" value="1"/>
</dbReference>
<accession>A0A913ZSL2</accession>
<proteinExistence type="predicted"/>
<evidence type="ECO:0000313" key="2">
    <source>
        <dbReference type="EnsemblMetazoa" id="XP_038054617.1"/>
    </source>
</evidence>
<dbReference type="InterPro" id="IPR036691">
    <property type="entry name" value="Endo/exonu/phosph_ase_sf"/>
</dbReference>
<dbReference type="EnsemblMetazoa" id="XM_038198689.1">
    <property type="protein sequence ID" value="XP_038054617.1"/>
    <property type="gene ID" value="LOC119726832"/>
</dbReference>
<evidence type="ECO:0000313" key="3">
    <source>
        <dbReference type="Proteomes" id="UP000887568"/>
    </source>
</evidence>
<dbReference type="SUPFAM" id="SSF56219">
    <property type="entry name" value="DNase I-like"/>
    <property type="match status" value="1"/>
</dbReference>
<dbReference type="PANTHER" id="PTHR33395:SF22">
    <property type="entry name" value="REVERSE TRANSCRIPTASE DOMAIN-CONTAINING PROTEIN"/>
    <property type="match status" value="1"/>
</dbReference>
<protein>
    <recommendedName>
        <fullName evidence="1">Endonuclease/exonuclease/phosphatase domain-containing protein</fullName>
    </recommendedName>
</protein>
<organism evidence="2 3">
    <name type="scientific">Patiria miniata</name>
    <name type="common">Bat star</name>
    <name type="synonym">Asterina miniata</name>
    <dbReference type="NCBI Taxonomy" id="46514"/>
    <lineage>
        <taxon>Eukaryota</taxon>
        <taxon>Metazoa</taxon>
        <taxon>Echinodermata</taxon>
        <taxon>Eleutherozoa</taxon>
        <taxon>Asterozoa</taxon>
        <taxon>Asteroidea</taxon>
        <taxon>Valvatacea</taxon>
        <taxon>Valvatida</taxon>
        <taxon>Asterinidae</taxon>
        <taxon>Patiria</taxon>
    </lineage>
</organism>
<dbReference type="OrthoDB" id="10056483at2759"/>
<name>A0A913ZSL2_PATMI</name>
<dbReference type="GO" id="GO:0007508">
    <property type="term" value="P:larval heart development"/>
    <property type="evidence" value="ECO:0007669"/>
    <property type="project" value="TreeGrafter"/>
</dbReference>
<evidence type="ECO:0000259" key="1">
    <source>
        <dbReference type="Pfam" id="PF03372"/>
    </source>
</evidence>
<dbReference type="EnsemblMetazoa" id="XM_038198686.1">
    <property type="protein sequence ID" value="XP_038054614.1"/>
    <property type="gene ID" value="LOC119726828"/>
</dbReference>
<feature type="domain" description="Endonuclease/exonuclease/phosphatase" evidence="1">
    <location>
        <begin position="5"/>
        <end position="185"/>
    </location>
</feature>
<dbReference type="Proteomes" id="UP000887568">
    <property type="component" value="Unplaced"/>
</dbReference>
<dbReference type="RefSeq" id="XP_038054617.1">
    <property type="nucleotide sequence ID" value="XM_038198689.1"/>
</dbReference>
<dbReference type="GO" id="GO:0031012">
    <property type="term" value="C:extracellular matrix"/>
    <property type="evidence" value="ECO:0007669"/>
    <property type="project" value="TreeGrafter"/>
</dbReference>
<dbReference type="InterPro" id="IPR005135">
    <property type="entry name" value="Endo/exonuclease/phosphatase"/>
</dbReference>
<dbReference type="Pfam" id="PF03372">
    <property type="entry name" value="Exo_endo_phos"/>
    <property type="match status" value="1"/>
</dbReference>
<dbReference type="RefSeq" id="XP_038054614.1">
    <property type="nucleotide sequence ID" value="XM_038198686.1"/>
</dbReference>